<name>A0ABU1RWD9_9GAMM</name>
<keyword evidence="1" id="KW-0732">Signal</keyword>
<proteinExistence type="predicted"/>
<organism evidence="2 3">
    <name type="scientific">Pseudoxanthomonas sacheonensis</name>
    <dbReference type="NCBI Taxonomy" id="443615"/>
    <lineage>
        <taxon>Bacteria</taxon>
        <taxon>Pseudomonadati</taxon>
        <taxon>Pseudomonadota</taxon>
        <taxon>Gammaproteobacteria</taxon>
        <taxon>Lysobacterales</taxon>
        <taxon>Lysobacteraceae</taxon>
        <taxon>Pseudoxanthomonas</taxon>
    </lineage>
</organism>
<gene>
    <name evidence="2" type="ORF">J2W94_003403</name>
</gene>
<feature type="signal peptide" evidence="1">
    <location>
        <begin position="1"/>
        <end position="23"/>
    </location>
</feature>
<evidence type="ECO:0000313" key="3">
    <source>
        <dbReference type="Proteomes" id="UP001254759"/>
    </source>
</evidence>
<evidence type="ECO:0000256" key="1">
    <source>
        <dbReference type="SAM" id="SignalP"/>
    </source>
</evidence>
<evidence type="ECO:0000313" key="2">
    <source>
        <dbReference type="EMBL" id="MDR6843096.1"/>
    </source>
</evidence>
<dbReference type="RefSeq" id="WP_310095951.1">
    <property type="nucleotide sequence ID" value="NZ_JAVDTT010000005.1"/>
</dbReference>
<keyword evidence="3" id="KW-1185">Reference proteome</keyword>
<comment type="caution">
    <text evidence="2">The sequence shown here is derived from an EMBL/GenBank/DDBJ whole genome shotgun (WGS) entry which is preliminary data.</text>
</comment>
<dbReference type="EMBL" id="JAVDTT010000005">
    <property type="protein sequence ID" value="MDR6843096.1"/>
    <property type="molecule type" value="Genomic_DNA"/>
</dbReference>
<protein>
    <submittedName>
        <fullName evidence="2">Uncharacterized protein</fullName>
    </submittedName>
</protein>
<accession>A0ABU1RWD9</accession>
<feature type="chain" id="PRO_5046195703" evidence="1">
    <location>
        <begin position="24"/>
        <end position="144"/>
    </location>
</feature>
<dbReference type="Proteomes" id="UP001254759">
    <property type="component" value="Unassembled WGS sequence"/>
</dbReference>
<reference evidence="2 3" key="1">
    <citation type="submission" date="2023-07" db="EMBL/GenBank/DDBJ databases">
        <title>Sorghum-associated microbial communities from plants grown in Nebraska, USA.</title>
        <authorList>
            <person name="Schachtman D."/>
        </authorList>
    </citation>
    <scope>NUCLEOTIDE SEQUENCE [LARGE SCALE GENOMIC DNA]</scope>
    <source>
        <strain evidence="2 3">BE107</strain>
    </source>
</reference>
<sequence length="144" mass="14791">MHKNISGVVLALALALVASPAVAQNLTCKLTFSSSSWSIFYKTTSGTGTVTCSNGQRLAVKISAKGGGLTVGKSKITNGFGEFAEVREIHDVLGSYAAAEAHAGTERSAHAQAMTNGKVSLALAGKGEGWDLGVAFTKFTLSAR</sequence>